<feature type="region of interest" description="Disordered" evidence="9">
    <location>
        <begin position="1136"/>
        <end position="1252"/>
    </location>
</feature>
<dbReference type="PROSITE" id="PS50014">
    <property type="entry name" value="BROMODOMAIN_2"/>
    <property type="match status" value="1"/>
</dbReference>
<dbReference type="InterPro" id="IPR019787">
    <property type="entry name" value="Znf_PHD-finger"/>
</dbReference>
<dbReference type="PRINTS" id="PR00503">
    <property type="entry name" value="BROMODOMAIN"/>
</dbReference>
<evidence type="ECO:0000313" key="14">
    <source>
        <dbReference type="Proteomes" id="UP000001396"/>
    </source>
</evidence>
<feature type="domain" description="Bromo" evidence="10">
    <location>
        <begin position="844"/>
        <end position="907"/>
    </location>
</feature>
<keyword evidence="6 7" id="KW-0103">Bromodomain</keyword>
<dbReference type="Proteomes" id="UP000001396">
    <property type="component" value="Unassembled WGS sequence"/>
</dbReference>
<dbReference type="InterPro" id="IPR019542">
    <property type="entry name" value="Enhancer_polycomb-like_N"/>
</dbReference>
<dbReference type="STRING" id="670386.D3BEQ0"/>
<dbReference type="CDD" id="cd15492">
    <property type="entry name" value="PHD_BRPF_JADE_like"/>
    <property type="match status" value="1"/>
</dbReference>
<comment type="caution">
    <text evidence="13">The sequence shown here is derived from an EMBL/GenBank/DDBJ whole genome shotgun (WGS) entry which is preliminary data.</text>
</comment>
<feature type="compositionally biased region" description="Low complexity" evidence="9">
    <location>
        <begin position="129"/>
        <end position="144"/>
    </location>
</feature>
<feature type="compositionally biased region" description="Basic and acidic residues" evidence="9">
    <location>
        <begin position="118"/>
        <end position="128"/>
    </location>
</feature>
<dbReference type="Pfam" id="PF13832">
    <property type="entry name" value="zf-HC5HC2H_2"/>
    <property type="match status" value="1"/>
</dbReference>
<evidence type="ECO:0000256" key="6">
    <source>
        <dbReference type="ARBA" id="ARBA00023117"/>
    </source>
</evidence>
<dbReference type="SMART" id="SM00249">
    <property type="entry name" value="PHD"/>
    <property type="match status" value="2"/>
</dbReference>
<dbReference type="InterPro" id="IPR034732">
    <property type="entry name" value="EPHD"/>
</dbReference>
<dbReference type="Pfam" id="PF10513">
    <property type="entry name" value="EPL1"/>
    <property type="match status" value="1"/>
</dbReference>
<dbReference type="OMA" id="DTHESEK"/>
<dbReference type="SUPFAM" id="SSF47370">
    <property type="entry name" value="Bromodomain"/>
    <property type="match status" value="1"/>
</dbReference>
<feature type="region of interest" description="Disordered" evidence="9">
    <location>
        <begin position="30"/>
        <end position="145"/>
    </location>
</feature>
<dbReference type="Gene3D" id="3.30.40.10">
    <property type="entry name" value="Zinc/RING finger domain, C3HC4 (zinc finger)"/>
    <property type="match status" value="2"/>
</dbReference>
<feature type="compositionally biased region" description="Low complexity" evidence="9">
    <location>
        <begin position="1139"/>
        <end position="1153"/>
    </location>
</feature>
<evidence type="ECO:0000256" key="5">
    <source>
        <dbReference type="ARBA" id="ARBA00022833"/>
    </source>
</evidence>
<evidence type="ECO:0000256" key="7">
    <source>
        <dbReference type="PROSITE-ProRule" id="PRU00035"/>
    </source>
</evidence>
<feature type="compositionally biased region" description="Basic residues" evidence="9">
    <location>
        <begin position="84"/>
        <end position="102"/>
    </location>
</feature>
<feature type="compositionally biased region" description="Low complexity" evidence="9">
    <location>
        <begin position="1038"/>
        <end position="1047"/>
    </location>
</feature>
<evidence type="ECO:0000259" key="11">
    <source>
        <dbReference type="PROSITE" id="PS50016"/>
    </source>
</evidence>
<protein>
    <submittedName>
        <fullName evidence="13">PHD zinc finger-containing protein</fullName>
    </submittedName>
</protein>
<feature type="region of interest" description="Disordered" evidence="9">
    <location>
        <begin position="944"/>
        <end position="1049"/>
    </location>
</feature>
<feature type="region of interest" description="Disordered" evidence="9">
    <location>
        <begin position="672"/>
        <end position="700"/>
    </location>
</feature>
<keyword evidence="2" id="KW-0479">Metal-binding</keyword>
<name>D3BEQ0_HETP5</name>
<evidence type="ECO:0000256" key="4">
    <source>
        <dbReference type="ARBA" id="ARBA00022771"/>
    </source>
</evidence>
<dbReference type="GO" id="GO:0006357">
    <property type="term" value="P:regulation of transcription by RNA polymerase II"/>
    <property type="evidence" value="ECO:0007669"/>
    <property type="project" value="TreeGrafter"/>
</dbReference>
<dbReference type="InterPro" id="IPR001487">
    <property type="entry name" value="Bromodomain"/>
</dbReference>
<keyword evidence="3" id="KW-0677">Repeat</keyword>
<evidence type="ECO:0000256" key="1">
    <source>
        <dbReference type="ARBA" id="ARBA00022553"/>
    </source>
</evidence>
<dbReference type="InterPro" id="IPR013083">
    <property type="entry name" value="Znf_RING/FYVE/PHD"/>
</dbReference>
<feature type="compositionally biased region" description="Acidic residues" evidence="9">
    <location>
        <begin position="570"/>
        <end position="596"/>
    </location>
</feature>
<keyword evidence="5" id="KW-0862">Zinc</keyword>
<dbReference type="PROSITE" id="PS50016">
    <property type="entry name" value="ZF_PHD_2"/>
    <property type="match status" value="1"/>
</dbReference>
<dbReference type="SUPFAM" id="SSF57903">
    <property type="entry name" value="FYVE/PHD zinc finger"/>
    <property type="match status" value="1"/>
</dbReference>
<evidence type="ECO:0000256" key="2">
    <source>
        <dbReference type="ARBA" id="ARBA00022723"/>
    </source>
</evidence>
<dbReference type="CDD" id="cd15571">
    <property type="entry name" value="ePHD"/>
    <property type="match status" value="1"/>
</dbReference>
<evidence type="ECO:0000313" key="13">
    <source>
        <dbReference type="EMBL" id="EFA80381.1"/>
    </source>
</evidence>
<feature type="compositionally biased region" description="Pro residues" evidence="9">
    <location>
        <begin position="1020"/>
        <end position="1037"/>
    </location>
</feature>
<accession>D3BEQ0</accession>
<proteinExistence type="predicted"/>
<feature type="compositionally biased region" description="Basic and acidic residues" evidence="9">
    <location>
        <begin position="1229"/>
        <end position="1239"/>
    </location>
</feature>
<dbReference type="InterPro" id="IPR001965">
    <property type="entry name" value="Znf_PHD"/>
</dbReference>
<dbReference type="InterPro" id="IPR018359">
    <property type="entry name" value="Bromodomain_CS"/>
</dbReference>
<dbReference type="PROSITE" id="PS00633">
    <property type="entry name" value="BROMODOMAIN_1"/>
    <property type="match status" value="1"/>
</dbReference>
<reference evidence="13 14" key="1">
    <citation type="journal article" date="2011" name="Genome Res.">
        <title>Phylogeny-wide analysis of social amoeba genomes highlights ancient origins for complex intercellular communication.</title>
        <authorList>
            <person name="Heidel A.J."/>
            <person name="Lawal H.M."/>
            <person name="Felder M."/>
            <person name="Schilde C."/>
            <person name="Helps N.R."/>
            <person name="Tunggal B."/>
            <person name="Rivero F."/>
            <person name="John U."/>
            <person name="Schleicher M."/>
            <person name="Eichinger L."/>
            <person name="Platzer M."/>
            <person name="Noegel A.A."/>
            <person name="Schaap P."/>
            <person name="Gloeckner G."/>
        </authorList>
    </citation>
    <scope>NUCLEOTIDE SEQUENCE [LARGE SCALE GENOMIC DNA]</scope>
    <source>
        <strain evidence="14">ATCC 26659 / Pp 5 / PN500</strain>
    </source>
</reference>
<evidence type="ECO:0000259" key="10">
    <source>
        <dbReference type="PROSITE" id="PS50014"/>
    </source>
</evidence>
<dbReference type="PANTHER" id="PTHR13793">
    <property type="entry name" value="PHD FINGER PROTEINS"/>
    <property type="match status" value="1"/>
</dbReference>
<evidence type="ECO:0000256" key="3">
    <source>
        <dbReference type="ARBA" id="ARBA00022737"/>
    </source>
</evidence>
<feature type="domain" description="PHD-type" evidence="11">
    <location>
        <begin position="363"/>
        <end position="413"/>
    </location>
</feature>
<evidence type="ECO:0000259" key="12">
    <source>
        <dbReference type="PROSITE" id="PS51805"/>
    </source>
</evidence>
<feature type="compositionally biased region" description="Low complexity" evidence="9">
    <location>
        <begin position="48"/>
        <end position="78"/>
    </location>
</feature>
<evidence type="ECO:0000256" key="9">
    <source>
        <dbReference type="SAM" id="MobiDB-lite"/>
    </source>
</evidence>
<dbReference type="EMBL" id="ADBJ01000031">
    <property type="protein sequence ID" value="EFA80381.1"/>
    <property type="molecule type" value="Genomic_DNA"/>
</dbReference>
<dbReference type="InterPro" id="IPR050701">
    <property type="entry name" value="Histone_Mod_Regulator"/>
</dbReference>
<keyword evidence="14" id="KW-1185">Reference proteome</keyword>
<feature type="compositionally biased region" description="Low complexity" evidence="9">
    <location>
        <begin position="982"/>
        <end position="997"/>
    </location>
</feature>
<keyword evidence="4 8" id="KW-0863">Zinc-finger</keyword>
<keyword evidence="1" id="KW-0597">Phosphoprotein</keyword>
<dbReference type="InParanoid" id="D3BEQ0"/>
<feature type="compositionally biased region" description="Polar residues" evidence="9">
    <location>
        <begin position="1241"/>
        <end position="1250"/>
    </location>
</feature>
<dbReference type="InterPro" id="IPR011011">
    <property type="entry name" value="Znf_FYVE_PHD"/>
</dbReference>
<feature type="compositionally biased region" description="Low complexity" evidence="9">
    <location>
        <begin position="30"/>
        <end position="40"/>
    </location>
</feature>
<dbReference type="Pfam" id="PF13831">
    <property type="entry name" value="PHD_2"/>
    <property type="match status" value="1"/>
</dbReference>
<feature type="compositionally biased region" description="Basic and acidic residues" evidence="9">
    <location>
        <begin position="688"/>
        <end position="699"/>
    </location>
</feature>
<feature type="region of interest" description="Disordered" evidence="9">
    <location>
        <begin position="540"/>
        <end position="616"/>
    </location>
</feature>
<dbReference type="PANTHER" id="PTHR13793:SF107">
    <property type="entry name" value="BROMODOMAIN-CONTAINING PROTEIN HOMOLOG"/>
    <property type="match status" value="1"/>
</dbReference>
<organism evidence="13 14">
    <name type="scientific">Heterostelium pallidum (strain ATCC 26659 / Pp 5 / PN500)</name>
    <name type="common">Cellular slime mold</name>
    <name type="synonym">Polysphondylium pallidum</name>
    <dbReference type="NCBI Taxonomy" id="670386"/>
    <lineage>
        <taxon>Eukaryota</taxon>
        <taxon>Amoebozoa</taxon>
        <taxon>Evosea</taxon>
        <taxon>Eumycetozoa</taxon>
        <taxon>Dictyostelia</taxon>
        <taxon>Acytosteliales</taxon>
        <taxon>Acytosteliaceae</taxon>
        <taxon>Heterostelium</taxon>
    </lineage>
</organism>
<sequence length="1332" mass="150910">MGRKKRAHRLSIDAIQNGVVATAASGVSLTSPLSSSVATPNRPASDVPTTTTTTTTSTTAIPSTPSTPSTPIKPTAAPVFKTPGVKRHGMNGHSHSHNHNHNHHDSCISPRNKQKITPHKDNNHHNKDSNNNNSNNNNNNNLNNRFKNIANTVSDECDQDETDNNLPSFSIKLVDLKLPIFNNESDNYNEVLEHSQSVKVILPDENINNINNILNNNNNNRFKKTNNNNNNIVTNNHQQQQHHHLPNEKEYSQRFRYLKENQNELHQASYREVAEDRSTAPFQKPINFIIYKERSGEELDAAIEYDMDSEDEQWLEAYNKNSATNHTEDEFEMTIDRLEKETFQYKQETGSDMFPHFSSIEAEDVCSVCFDGTSDDTNQIVYCDGCDIAVHQECYGIRLIPEGHWFCQKCESPAKATISCRLCNMKNGALKQTVDGEWVHLVCLLNIPEINRLAKTGVGKEKVGPSQIFNQIPKKRFRLKCTVCKKKGGACIQCRERNCAVAFHPYCIKKQQRDSFQENPTPHLIFCKKHFKQLHRAKDYQEEKKIEDENDDSISESESESESSSSSEESYSEEEEEEEDSADESEEEHESEDEVQVETPKKRGRPFKSKASQLKRMEQLATAAALSEQGIVITPRKRGRPLKNQETKAIIERQLQLLKTPTKQQLQQQVQLHTPNKQKQIQTPTKQSKIDKVSPEKPNKIQTETGITAKKAGLISLKKAFLRIKPPSPRFLQAVYEYWVKKRISRSGLALIKRFQPSIIYSLRSTLHSTEAGPNTPSDFNHLLMLRKDLERVRTILEVLKKREKLKRLYYQNVKRIVDLYAISDYHYYQTVIDYLIDIDQFLPFVEPVTELQAPNYFSVISHPMCLTNIEQKIRLYQYETSQEFFKDLLLICSNSQLYNNSKTIVYKSSKLLENIVSKLQQNYDPNMSSETISKLINDIINPTNQPTASTATTTTTTTTNSTTTNANKRIKLDNTPATPTSSRSSRASLRSNRINSTPTPVVPTVQAKPIRPIQSIPTPASPPSPPAAPAPAPSPPITSTITSPSPTFKPFSLRRKVLSTTAAQLPPIPMLPPIEELIDVPKALSFDPMDTSGDSSTQPVSLEKADECILEEDSTINTKPTSPSTPKFVSLVRKLRSPKPNSSLQQQQQSPQDFSMLDESNEGEEITTKEVAEVSTTTQEEEEEEEESIIVDKELIDEESIIQDEPIQEELIDEESTIQEEPTNAQEESTKAQPKDESPTTESNNGSKKTVQKQELLKILNMLSSADCSKQGFFKVRGRECGIRDTVKHLDHISLRISRDHYKSYEQTSYDIYCAQNVWSKLLKSIKIDRV</sequence>
<dbReference type="SMART" id="SM00297">
    <property type="entry name" value="BROMO"/>
    <property type="match status" value="1"/>
</dbReference>
<dbReference type="Gene3D" id="1.20.920.10">
    <property type="entry name" value="Bromodomain-like"/>
    <property type="match status" value="1"/>
</dbReference>
<feature type="compositionally biased region" description="Acidic residues" evidence="9">
    <location>
        <begin position="548"/>
        <end position="561"/>
    </location>
</feature>
<feature type="domain" description="PHD-type" evidence="12">
    <location>
        <begin position="417"/>
        <end position="531"/>
    </location>
</feature>
<dbReference type="RefSeq" id="XP_020432501.1">
    <property type="nucleotide sequence ID" value="XM_020578053.1"/>
</dbReference>
<gene>
    <name evidence="13" type="ORF">PPL_07215</name>
</gene>
<feature type="compositionally biased region" description="Low complexity" evidence="9">
    <location>
        <begin position="948"/>
        <end position="968"/>
    </location>
</feature>
<evidence type="ECO:0000256" key="8">
    <source>
        <dbReference type="PROSITE-ProRule" id="PRU00146"/>
    </source>
</evidence>
<dbReference type="GeneID" id="31362696"/>
<feature type="compositionally biased region" description="Polar residues" evidence="9">
    <location>
        <begin position="673"/>
        <end position="687"/>
    </location>
</feature>
<dbReference type="InterPro" id="IPR036427">
    <property type="entry name" value="Bromodomain-like_sf"/>
</dbReference>
<feature type="compositionally biased region" description="Acidic residues" evidence="9">
    <location>
        <begin position="1180"/>
        <end position="1219"/>
    </location>
</feature>
<dbReference type="GO" id="GO:0008270">
    <property type="term" value="F:zinc ion binding"/>
    <property type="evidence" value="ECO:0007669"/>
    <property type="project" value="UniProtKB-KW"/>
</dbReference>
<dbReference type="PROSITE" id="PS51805">
    <property type="entry name" value="EPHD"/>
    <property type="match status" value="1"/>
</dbReference>
<dbReference type="Pfam" id="PF00439">
    <property type="entry name" value="Bromodomain"/>
    <property type="match status" value="1"/>
</dbReference>